<dbReference type="Proteomes" id="UP001178461">
    <property type="component" value="Chromosome 4"/>
</dbReference>
<evidence type="ECO:0000313" key="2">
    <source>
        <dbReference type="EMBL" id="CAI5773047.1"/>
    </source>
</evidence>
<gene>
    <name evidence="2" type="ORF">PODLI_1B043135</name>
</gene>
<evidence type="ECO:0000313" key="3">
    <source>
        <dbReference type="Proteomes" id="UP001178461"/>
    </source>
</evidence>
<dbReference type="AlphaFoldDB" id="A0AA35P636"/>
<keyword evidence="3" id="KW-1185">Reference proteome</keyword>
<evidence type="ECO:0000256" key="1">
    <source>
        <dbReference type="SAM" id="MobiDB-lite"/>
    </source>
</evidence>
<proteinExistence type="predicted"/>
<feature type="region of interest" description="Disordered" evidence="1">
    <location>
        <begin position="1"/>
        <end position="33"/>
    </location>
</feature>
<accession>A0AA35P636</accession>
<organism evidence="2 3">
    <name type="scientific">Podarcis lilfordi</name>
    <name type="common">Lilford's wall lizard</name>
    <dbReference type="NCBI Taxonomy" id="74358"/>
    <lineage>
        <taxon>Eukaryota</taxon>
        <taxon>Metazoa</taxon>
        <taxon>Chordata</taxon>
        <taxon>Craniata</taxon>
        <taxon>Vertebrata</taxon>
        <taxon>Euteleostomi</taxon>
        <taxon>Lepidosauria</taxon>
        <taxon>Squamata</taxon>
        <taxon>Bifurcata</taxon>
        <taxon>Unidentata</taxon>
        <taxon>Episquamata</taxon>
        <taxon>Laterata</taxon>
        <taxon>Lacertibaenia</taxon>
        <taxon>Lacertidae</taxon>
        <taxon>Podarcis</taxon>
    </lineage>
</organism>
<protein>
    <submittedName>
        <fullName evidence="2">Uncharacterized protein</fullName>
    </submittedName>
</protein>
<name>A0AA35P636_9SAUR</name>
<sequence length="104" mass="11356">MRRSPAGSSREIIAQVQEASAKREADGGDEAMPPGRLVATGQMLAEVPSSFAVRSQEPPEPIQAGNQKYVKMGPSGSRDCKMILPRTCKKTEREGKEQNDREKV</sequence>
<reference evidence="2" key="1">
    <citation type="submission" date="2022-12" db="EMBL/GenBank/DDBJ databases">
        <authorList>
            <person name="Alioto T."/>
            <person name="Alioto T."/>
            <person name="Gomez Garrido J."/>
        </authorList>
    </citation>
    <scope>NUCLEOTIDE SEQUENCE</scope>
</reference>
<dbReference type="EMBL" id="OX395129">
    <property type="protein sequence ID" value="CAI5773047.1"/>
    <property type="molecule type" value="Genomic_DNA"/>
</dbReference>
<feature type="region of interest" description="Disordered" evidence="1">
    <location>
        <begin position="53"/>
        <end position="81"/>
    </location>
</feature>